<name>A0A8H3V815_VENIN</name>
<reference evidence="1 2" key="1">
    <citation type="submission" date="2018-12" db="EMBL/GenBank/DDBJ databases">
        <title>Venturia inaequalis Genome Resource.</title>
        <authorList>
            <person name="Lichtner F.J."/>
        </authorList>
    </citation>
    <scope>NUCLEOTIDE SEQUENCE [LARGE SCALE GENOMIC DNA]</scope>
    <source>
        <strain evidence="1 2">120213</strain>
    </source>
</reference>
<protein>
    <submittedName>
        <fullName evidence="1">Uncharacterized protein</fullName>
    </submittedName>
</protein>
<dbReference type="Proteomes" id="UP000447873">
    <property type="component" value="Unassembled WGS sequence"/>
</dbReference>
<comment type="caution">
    <text evidence="1">The sequence shown here is derived from an EMBL/GenBank/DDBJ whole genome shotgun (WGS) entry which is preliminary data.</text>
</comment>
<gene>
    <name evidence="1" type="ORF">EG328_009546</name>
</gene>
<sequence length="315" mass="35650">MPSDILKPSQAKTAINFLTLPRELRQRILILTLRVPPTLRFKLSKMIIRHPSPDPDAIISKAILRKRRRMRQWTKELEKVHEVVAEDMEYVRQQWKKNLDGARAVLQDPRGVPELASPASFFGITKDSDVDSDVDSDEKNLLKLTHRLLCIEAPLWYMNANLRAVFKDPEDLRSITDCCPLTLAPELQTVLHGKEPPSFQYLSQLPPPIPNVWAVYAVCMVKRGSPPALYVGSGTDSNKGVITRAKSYESKTTSTLRQGEHRSRLSYCPRWHALLDAYSFSCPSPASSFNAASRTLAEYFQLDAFKSDVIAILMC</sequence>
<proteinExistence type="predicted"/>
<evidence type="ECO:0000313" key="1">
    <source>
        <dbReference type="EMBL" id="KAE9983746.1"/>
    </source>
</evidence>
<evidence type="ECO:0000313" key="2">
    <source>
        <dbReference type="Proteomes" id="UP000447873"/>
    </source>
</evidence>
<accession>A0A8H3V815</accession>
<dbReference type="EMBL" id="WNWS01000058">
    <property type="protein sequence ID" value="KAE9983746.1"/>
    <property type="molecule type" value="Genomic_DNA"/>
</dbReference>
<organism evidence="1 2">
    <name type="scientific">Venturia inaequalis</name>
    <name type="common">Apple scab fungus</name>
    <dbReference type="NCBI Taxonomy" id="5025"/>
    <lineage>
        <taxon>Eukaryota</taxon>
        <taxon>Fungi</taxon>
        <taxon>Dikarya</taxon>
        <taxon>Ascomycota</taxon>
        <taxon>Pezizomycotina</taxon>
        <taxon>Dothideomycetes</taxon>
        <taxon>Pleosporomycetidae</taxon>
        <taxon>Venturiales</taxon>
        <taxon>Venturiaceae</taxon>
        <taxon>Venturia</taxon>
    </lineage>
</organism>
<dbReference type="AlphaFoldDB" id="A0A8H3V815"/>